<proteinExistence type="predicted"/>
<keyword evidence="2" id="KW-0805">Transcription regulation</keyword>
<dbReference type="Gene3D" id="1.10.10.10">
    <property type="entry name" value="Winged helix-like DNA-binding domain superfamily/Winged helix DNA-binding domain"/>
    <property type="match status" value="1"/>
</dbReference>
<dbReference type="InterPro" id="IPR011991">
    <property type="entry name" value="ArsR-like_HTH"/>
</dbReference>
<dbReference type="PRINTS" id="PR00778">
    <property type="entry name" value="HTHARSR"/>
</dbReference>
<dbReference type="InterPro" id="IPR036388">
    <property type="entry name" value="WH-like_DNA-bd_sf"/>
</dbReference>
<keyword evidence="3" id="KW-0238">DNA-binding</keyword>
<name>A0A933L7V5_9HYPH</name>
<reference evidence="6" key="1">
    <citation type="submission" date="2020-07" db="EMBL/GenBank/DDBJ databases">
        <title>Huge and variable diversity of episymbiotic CPR bacteria and DPANN archaea in groundwater ecosystems.</title>
        <authorList>
            <person name="He C.Y."/>
            <person name="Keren R."/>
            <person name="Whittaker M."/>
            <person name="Farag I.F."/>
            <person name="Doudna J."/>
            <person name="Cate J.H.D."/>
            <person name="Banfield J.F."/>
        </authorList>
    </citation>
    <scope>NUCLEOTIDE SEQUENCE</scope>
    <source>
        <strain evidence="6">NC_groundwater_1586_Pr3_B-0.1um_66_15</strain>
    </source>
</reference>
<dbReference type="EMBL" id="JACRAF010000065">
    <property type="protein sequence ID" value="MBI4923950.1"/>
    <property type="molecule type" value="Genomic_DNA"/>
</dbReference>
<keyword evidence="1" id="KW-0059">Arsenical resistance</keyword>
<dbReference type="CDD" id="cd00090">
    <property type="entry name" value="HTH_ARSR"/>
    <property type="match status" value="1"/>
</dbReference>
<dbReference type="InterPro" id="IPR051081">
    <property type="entry name" value="HTH_MetalResp_TranReg"/>
</dbReference>
<dbReference type="Proteomes" id="UP000782610">
    <property type="component" value="Unassembled WGS sequence"/>
</dbReference>
<evidence type="ECO:0000313" key="7">
    <source>
        <dbReference type="Proteomes" id="UP000782610"/>
    </source>
</evidence>
<evidence type="ECO:0000313" key="6">
    <source>
        <dbReference type="EMBL" id="MBI4923950.1"/>
    </source>
</evidence>
<evidence type="ECO:0000256" key="1">
    <source>
        <dbReference type="ARBA" id="ARBA00022849"/>
    </source>
</evidence>
<dbReference type="InterPro" id="IPR036390">
    <property type="entry name" value="WH_DNA-bd_sf"/>
</dbReference>
<keyword evidence="4" id="KW-0804">Transcription</keyword>
<dbReference type="GO" id="GO:0003677">
    <property type="term" value="F:DNA binding"/>
    <property type="evidence" value="ECO:0007669"/>
    <property type="project" value="UniProtKB-KW"/>
</dbReference>
<evidence type="ECO:0000256" key="3">
    <source>
        <dbReference type="ARBA" id="ARBA00023125"/>
    </source>
</evidence>
<dbReference type="Pfam" id="PF12840">
    <property type="entry name" value="HTH_20"/>
    <property type="match status" value="1"/>
</dbReference>
<protein>
    <submittedName>
        <fullName evidence="6">Helix-turn-helix transcriptional regulator</fullName>
    </submittedName>
</protein>
<dbReference type="GO" id="GO:0046685">
    <property type="term" value="P:response to arsenic-containing substance"/>
    <property type="evidence" value="ECO:0007669"/>
    <property type="project" value="UniProtKB-KW"/>
</dbReference>
<dbReference type="SMART" id="SM00418">
    <property type="entry name" value="HTH_ARSR"/>
    <property type="match status" value="1"/>
</dbReference>
<dbReference type="SUPFAM" id="SSF46785">
    <property type="entry name" value="Winged helix' DNA-binding domain"/>
    <property type="match status" value="1"/>
</dbReference>
<dbReference type="GO" id="GO:0003700">
    <property type="term" value="F:DNA-binding transcription factor activity"/>
    <property type="evidence" value="ECO:0007669"/>
    <property type="project" value="InterPro"/>
</dbReference>
<sequence length="86" mass="9563">MLRALSHPDRRMFVVACRNAPKAAGELAELSSLSLATVSEHLKVLRTSGLLVLDKQGRNWFYRTNPEVLDAVMEELRRLQSGSSPA</sequence>
<evidence type="ECO:0000256" key="4">
    <source>
        <dbReference type="ARBA" id="ARBA00023163"/>
    </source>
</evidence>
<organism evidence="6 7">
    <name type="scientific">Devosia nanyangense</name>
    <dbReference type="NCBI Taxonomy" id="1228055"/>
    <lineage>
        <taxon>Bacteria</taxon>
        <taxon>Pseudomonadati</taxon>
        <taxon>Pseudomonadota</taxon>
        <taxon>Alphaproteobacteria</taxon>
        <taxon>Hyphomicrobiales</taxon>
        <taxon>Devosiaceae</taxon>
        <taxon>Devosia</taxon>
    </lineage>
</organism>
<evidence type="ECO:0000259" key="5">
    <source>
        <dbReference type="PROSITE" id="PS50987"/>
    </source>
</evidence>
<dbReference type="PANTHER" id="PTHR33154:SF18">
    <property type="entry name" value="ARSENICAL RESISTANCE OPERON REPRESSOR"/>
    <property type="match status" value="1"/>
</dbReference>
<feature type="domain" description="HTH arsR-type" evidence="5">
    <location>
        <begin position="1"/>
        <end position="84"/>
    </location>
</feature>
<dbReference type="InterPro" id="IPR001845">
    <property type="entry name" value="HTH_ArsR_DNA-bd_dom"/>
</dbReference>
<dbReference type="NCBIfam" id="NF033788">
    <property type="entry name" value="HTH_metalloreg"/>
    <property type="match status" value="1"/>
</dbReference>
<evidence type="ECO:0000256" key="2">
    <source>
        <dbReference type="ARBA" id="ARBA00023015"/>
    </source>
</evidence>
<dbReference type="PANTHER" id="PTHR33154">
    <property type="entry name" value="TRANSCRIPTIONAL REGULATOR, ARSR FAMILY"/>
    <property type="match status" value="1"/>
</dbReference>
<dbReference type="PROSITE" id="PS50987">
    <property type="entry name" value="HTH_ARSR_2"/>
    <property type="match status" value="1"/>
</dbReference>
<accession>A0A933L7V5</accession>
<dbReference type="AlphaFoldDB" id="A0A933L7V5"/>
<gene>
    <name evidence="6" type="ORF">HY834_19630</name>
</gene>
<comment type="caution">
    <text evidence="6">The sequence shown here is derived from an EMBL/GenBank/DDBJ whole genome shotgun (WGS) entry which is preliminary data.</text>
</comment>